<name>A0A0W0F3W1_MONRR</name>
<keyword evidence="2" id="KW-0496">Mitochondrion</keyword>
<evidence type="ECO:0000313" key="6">
    <source>
        <dbReference type="EMBL" id="KTB30882.1"/>
    </source>
</evidence>
<dbReference type="eggNOG" id="KOG4620">
    <property type="taxonomic scope" value="Eukaryota"/>
</dbReference>
<protein>
    <recommendedName>
        <fullName evidence="5">Complex 1 LYR protein domain-containing protein</fullName>
    </recommendedName>
</protein>
<dbReference type="PANTHER" id="PTHR13675">
    <property type="entry name" value="LYR MOTIF-CONTAINING PROTEIN 2"/>
    <property type="match status" value="1"/>
</dbReference>
<dbReference type="AlphaFoldDB" id="A0A0W0F3W1"/>
<dbReference type="Pfam" id="PF05347">
    <property type="entry name" value="Complex1_LYR"/>
    <property type="match status" value="1"/>
</dbReference>
<gene>
    <name evidence="6" type="ORF">WG66_16504</name>
</gene>
<organism evidence="6 7">
    <name type="scientific">Moniliophthora roreri</name>
    <name type="common">Frosty pod rot fungus</name>
    <name type="synonym">Monilia roreri</name>
    <dbReference type="NCBI Taxonomy" id="221103"/>
    <lineage>
        <taxon>Eukaryota</taxon>
        <taxon>Fungi</taxon>
        <taxon>Dikarya</taxon>
        <taxon>Basidiomycota</taxon>
        <taxon>Agaricomycotina</taxon>
        <taxon>Agaricomycetes</taxon>
        <taxon>Agaricomycetidae</taxon>
        <taxon>Agaricales</taxon>
        <taxon>Marasmiineae</taxon>
        <taxon>Marasmiaceae</taxon>
        <taxon>Moniliophthora</taxon>
    </lineage>
</organism>
<evidence type="ECO:0000313" key="7">
    <source>
        <dbReference type="Proteomes" id="UP000054988"/>
    </source>
</evidence>
<sequence length="108" mass="12788">MSPTLRKSGLQKEALALYRRALRMVRSKPPASRLKFSLFVRYTFRTNASNISPRDVSTIEHLLRKGKRQLEMYETPSVKDCWVSEEMRDWDRNWRRAIQNSESTKIPS</sequence>
<dbReference type="GO" id="GO:0034553">
    <property type="term" value="P:mitochondrial respiratory chain complex II assembly"/>
    <property type="evidence" value="ECO:0007669"/>
    <property type="project" value="InterPro"/>
</dbReference>
<feature type="domain" description="Complex 1 LYR protein" evidence="5">
    <location>
        <begin position="12"/>
        <end position="72"/>
    </location>
</feature>
<comment type="caution">
    <text evidence="6">The sequence shown here is derived from an EMBL/GenBank/DDBJ whole genome shotgun (WGS) entry which is preliminary data.</text>
</comment>
<dbReference type="PANTHER" id="PTHR13675:SF1">
    <property type="entry name" value="SUCCINATE DEHYDROGENASE ASSEMBLY FACTOR 1, MITOCHONDRIAL"/>
    <property type="match status" value="1"/>
</dbReference>
<keyword evidence="3" id="KW-0143">Chaperone</keyword>
<evidence type="ECO:0000256" key="2">
    <source>
        <dbReference type="ARBA" id="ARBA00023128"/>
    </source>
</evidence>
<dbReference type="Proteomes" id="UP000054988">
    <property type="component" value="Unassembled WGS sequence"/>
</dbReference>
<dbReference type="InterPro" id="IPR045295">
    <property type="entry name" value="Complex1_LYR_SDHAF1_LYRM8"/>
</dbReference>
<dbReference type="GO" id="GO:0005759">
    <property type="term" value="C:mitochondrial matrix"/>
    <property type="evidence" value="ECO:0007669"/>
    <property type="project" value="UniProtKB-SubCell"/>
</dbReference>
<comment type="similarity">
    <text evidence="4">Belongs to the complex I LYR family. SDHAF1 subfamily.</text>
</comment>
<evidence type="ECO:0000259" key="5">
    <source>
        <dbReference type="Pfam" id="PF05347"/>
    </source>
</evidence>
<accession>A0A0W0F3W1</accession>
<dbReference type="EMBL" id="LATX01002359">
    <property type="protein sequence ID" value="KTB30882.1"/>
    <property type="molecule type" value="Genomic_DNA"/>
</dbReference>
<dbReference type="InterPro" id="IPR008011">
    <property type="entry name" value="Complex1_LYR_dom"/>
</dbReference>
<evidence type="ECO:0000256" key="4">
    <source>
        <dbReference type="ARBA" id="ARBA00025715"/>
    </source>
</evidence>
<comment type="subcellular location">
    <subcellularLocation>
        <location evidence="1">Mitochondrion matrix</location>
    </subcellularLocation>
</comment>
<proteinExistence type="inferred from homology"/>
<reference evidence="6 7" key="1">
    <citation type="submission" date="2015-12" db="EMBL/GenBank/DDBJ databases">
        <title>Draft genome sequence of Moniliophthora roreri, the causal agent of frosty pod rot of cacao.</title>
        <authorList>
            <person name="Aime M.C."/>
            <person name="Diaz-Valderrama J.R."/>
            <person name="Kijpornyongpan T."/>
            <person name="Phillips-Mora W."/>
        </authorList>
    </citation>
    <scope>NUCLEOTIDE SEQUENCE [LARGE SCALE GENOMIC DNA]</scope>
    <source>
        <strain evidence="6 7">MCA 2952</strain>
    </source>
</reference>
<dbReference type="CDD" id="cd20268">
    <property type="entry name" value="Complex1_LYR_SDHAF1_LYRM8"/>
    <property type="match status" value="1"/>
</dbReference>
<evidence type="ECO:0000256" key="1">
    <source>
        <dbReference type="ARBA" id="ARBA00004305"/>
    </source>
</evidence>
<evidence type="ECO:0000256" key="3">
    <source>
        <dbReference type="ARBA" id="ARBA00023186"/>
    </source>
</evidence>